<proteinExistence type="inferred from homology"/>
<sequence>MSGTLIHGEVINSLYFPQKQDRCPAAERLVKPAGSGRQDSHRPKLYAAPGSRSSSQLTNSHGPVFAKVNRREGAGGWSPLVSDRYQWLEVDLGRRTRITAVATQGRYGSSDWLTAYLLMFSDTGHNWKQHRQEDSFGVTLRQDAAIETGEKGKK</sequence>
<accession>A0A4Z2GR94</accession>
<comment type="caution">
    <text evidence="4">The sequence shown here is derived from an EMBL/GenBank/DDBJ whole genome shotgun (WGS) entry which is preliminary data.</text>
</comment>
<dbReference type="SUPFAM" id="SSF49785">
    <property type="entry name" value="Galactose-binding domain-like"/>
    <property type="match status" value="1"/>
</dbReference>
<reference evidence="4 5" key="1">
    <citation type="submission" date="2019-03" db="EMBL/GenBank/DDBJ databases">
        <title>First draft genome of Liparis tanakae, snailfish: a comprehensive survey of snailfish specific genes.</title>
        <authorList>
            <person name="Kim W."/>
            <person name="Song I."/>
            <person name="Jeong J.-H."/>
            <person name="Kim D."/>
            <person name="Kim S."/>
            <person name="Ryu S."/>
            <person name="Song J.Y."/>
            <person name="Lee S.K."/>
        </authorList>
    </citation>
    <scope>NUCLEOTIDE SEQUENCE [LARGE SCALE GENOMIC DNA]</scope>
    <source>
        <tissue evidence="4">Muscle</tissue>
    </source>
</reference>
<gene>
    <name evidence="4" type="primary">CNTNAP4_3</name>
    <name evidence="4" type="ORF">EYF80_034483</name>
</gene>
<feature type="region of interest" description="Disordered" evidence="2">
    <location>
        <begin position="30"/>
        <end position="61"/>
    </location>
</feature>
<name>A0A4Z2GR94_9TELE</name>
<dbReference type="EMBL" id="SRLO01000460">
    <property type="protein sequence ID" value="TNN55293.1"/>
    <property type="molecule type" value="Genomic_DNA"/>
</dbReference>
<evidence type="ECO:0000259" key="3">
    <source>
        <dbReference type="PROSITE" id="PS50022"/>
    </source>
</evidence>
<dbReference type="OrthoDB" id="26719at2759"/>
<dbReference type="InterPro" id="IPR008979">
    <property type="entry name" value="Galactose-bd-like_sf"/>
</dbReference>
<evidence type="ECO:0000313" key="4">
    <source>
        <dbReference type="EMBL" id="TNN55293.1"/>
    </source>
</evidence>
<dbReference type="PROSITE" id="PS01285">
    <property type="entry name" value="FA58C_1"/>
    <property type="match status" value="1"/>
</dbReference>
<keyword evidence="5" id="KW-1185">Reference proteome</keyword>
<evidence type="ECO:0000256" key="1">
    <source>
        <dbReference type="ARBA" id="ARBA00010241"/>
    </source>
</evidence>
<dbReference type="InterPro" id="IPR000421">
    <property type="entry name" value="FA58C"/>
</dbReference>
<dbReference type="AlphaFoldDB" id="A0A4Z2GR94"/>
<evidence type="ECO:0000313" key="5">
    <source>
        <dbReference type="Proteomes" id="UP000314294"/>
    </source>
</evidence>
<dbReference type="FunFam" id="2.60.120.260:FF:000016">
    <property type="entry name" value="Contactin-associated protein-like 4 isoform 1"/>
    <property type="match status" value="1"/>
</dbReference>
<organism evidence="4 5">
    <name type="scientific">Liparis tanakae</name>
    <name type="common">Tanaka's snailfish</name>
    <dbReference type="NCBI Taxonomy" id="230148"/>
    <lineage>
        <taxon>Eukaryota</taxon>
        <taxon>Metazoa</taxon>
        <taxon>Chordata</taxon>
        <taxon>Craniata</taxon>
        <taxon>Vertebrata</taxon>
        <taxon>Euteleostomi</taxon>
        <taxon>Actinopterygii</taxon>
        <taxon>Neopterygii</taxon>
        <taxon>Teleostei</taxon>
        <taxon>Neoteleostei</taxon>
        <taxon>Acanthomorphata</taxon>
        <taxon>Eupercaria</taxon>
        <taxon>Perciformes</taxon>
        <taxon>Cottioidei</taxon>
        <taxon>Cottales</taxon>
        <taxon>Liparidae</taxon>
        <taxon>Liparis</taxon>
    </lineage>
</organism>
<feature type="compositionally biased region" description="Polar residues" evidence="2">
    <location>
        <begin position="51"/>
        <end position="61"/>
    </location>
</feature>
<dbReference type="Gene3D" id="2.60.120.260">
    <property type="entry name" value="Galactose-binding domain-like"/>
    <property type="match status" value="1"/>
</dbReference>
<comment type="similarity">
    <text evidence="1">Belongs to the neurexin family.</text>
</comment>
<dbReference type="Pfam" id="PF00754">
    <property type="entry name" value="F5_F8_type_C"/>
    <property type="match status" value="1"/>
</dbReference>
<dbReference type="PANTHER" id="PTHR24543:SF325">
    <property type="entry name" value="F5_8 TYPE C DOMAIN-CONTAINING PROTEIN"/>
    <property type="match status" value="1"/>
</dbReference>
<dbReference type="PANTHER" id="PTHR24543">
    <property type="entry name" value="MULTICOPPER OXIDASE-RELATED"/>
    <property type="match status" value="1"/>
</dbReference>
<evidence type="ECO:0000256" key="2">
    <source>
        <dbReference type="SAM" id="MobiDB-lite"/>
    </source>
</evidence>
<protein>
    <submittedName>
        <fullName evidence="4">Contactin-associated protein-like 4</fullName>
    </submittedName>
</protein>
<dbReference type="PROSITE" id="PS50022">
    <property type="entry name" value="FA58C_3"/>
    <property type="match status" value="1"/>
</dbReference>
<dbReference type="Proteomes" id="UP000314294">
    <property type="component" value="Unassembled WGS sequence"/>
</dbReference>
<feature type="domain" description="F5/8 type C" evidence="3">
    <location>
        <begin position="30"/>
        <end position="154"/>
    </location>
</feature>